<feature type="region of interest" description="Disordered" evidence="1">
    <location>
        <begin position="1"/>
        <end position="37"/>
    </location>
</feature>
<gene>
    <name evidence="2" type="ORF">L249_0148</name>
</gene>
<feature type="non-terminal residue" evidence="2">
    <location>
        <position position="144"/>
    </location>
</feature>
<keyword evidence="3" id="KW-1185">Reference proteome</keyword>
<reference evidence="2 3" key="1">
    <citation type="journal article" date="2015" name="BMC Genomics">
        <title>Insights from the genome of Ophiocordyceps polyrhachis-furcata to pathogenicity and host specificity in insect fungi.</title>
        <authorList>
            <person name="Wichadakul D."/>
            <person name="Kobmoo N."/>
            <person name="Ingsriswang S."/>
            <person name="Tangphatsornruang S."/>
            <person name="Chantasingh D."/>
            <person name="Luangsa-ard J.J."/>
            <person name="Eurwilaichitr L."/>
        </authorList>
    </citation>
    <scope>NUCLEOTIDE SEQUENCE [LARGE SCALE GENOMIC DNA]</scope>
    <source>
        <strain evidence="2 3">BCC 54312</strain>
    </source>
</reference>
<dbReference type="AlphaFoldDB" id="A0A367LDK3"/>
<feature type="region of interest" description="Disordered" evidence="1">
    <location>
        <begin position="109"/>
        <end position="144"/>
    </location>
</feature>
<feature type="compositionally biased region" description="Polar residues" evidence="1">
    <location>
        <begin position="110"/>
        <end position="121"/>
    </location>
</feature>
<evidence type="ECO:0000313" key="3">
    <source>
        <dbReference type="Proteomes" id="UP000253664"/>
    </source>
</evidence>
<feature type="compositionally biased region" description="Basic and acidic residues" evidence="1">
    <location>
        <begin position="1"/>
        <end position="35"/>
    </location>
</feature>
<comment type="caution">
    <text evidence="2">The sequence shown here is derived from an EMBL/GenBank/DDBJ whole genome shotgun (WGS) entry which is preliminary data.</text>
</comment>
<sequence length="144" mass="16384">MRDWNESVQEREADERWKREREEKEREALPGKGVEDCMYVPDDLHQRTNTEAGYREGGGGEGLWIPGWHRHQGSAVRPAADPLSPSSDITTKRRLRATLWQRRCVYPHVSKTNNGDRSQASLRMGGGASPHFTMASGASQRRRV</sequence>
<protein>
    <submittedName>
        <fullName evidence="2">Uncharacterized protein</fullName>
    </submittedName>
</protein>
<dbReference type="EMBL" id="LKCN02000007">
    <property type="protein sequence ID" value="RCI12491.1"/>
    <property type="molecule type" value="Genomic_DNA"/>
</dbReference>
<proteinExistence type="predicted"/>
<evidence type="ECO:0000256" key="1">
    <source>
        <dbReference type="SAM" id="MobiDB-lite"/>
    </source>
</evidence>
<dbReference type="Proteomes" id="UP000253664">
    <property type="component" value="Unassembled WGS sequence"/>
</dbReference>
<organism evidence="2 3">
    <name type="scientific">Ophiocordyceps polyrhachis-furcata BCC 54312</name>
    <dbReference type="NCBI Taxonomy" id="1330021"/>
    <lineage>
        <taxon>Eukaryota</taxon>
        <taxon>Fungi</taxon>
        <taxon>Dikarya</taxon>
        <taxon>Ascomycota</taxon>
        <taxon>Pezizomycotina</taxon>
        <taxon>Sordariomycetes</taxon>
        <taxon>Hypocreomycetidae</taxon>
        <taxon>Hypocreales</taxon>
        <taxon>Ophiocordycipitaceae</taxon>
        <taxon>Ophiocordyceps</taxon>
    </lineage>
</organism>
<evidence type="ECO:0000313" key="2">
    <source>
        <dbReference type="EMBL" id="RCI12491.1"/>
    </source>
</evidence>
<accession>A0A367LDK3</accession>
<name>A0A367LDK3_9HYPO</name>